<dbReference type="AlphaFoldDB" id="A0A1I3GE91"/>
<dbReference type="RefSeq" id="WP_090079818.1">
    <property type="nucleotide sequence ID" value="NZ_FOQT01000003.1"/>
</dbReference>
<protein>
    <submittedName>
        <fullName evidence="2">Uncharacterized conserved protein YdeI, YjbR/CyaY-like superfamily, DUF1801 family</fullName>
    </submittedName>
</protein>
<dbReference type="Gene3D" id="3.90.1150.200">
    <property type="match status" value="1"/>
</dbReference>
<dbReference type="SUPFAM" id="SSF159888">
    <property type="entry name" value="YdhG-like"/>
    <property type="match status" value="1"/>
</dbReference>
<name>A0A1I3GE91_9FLAO</name>
<dbReference type="STRING" id="1125876.SAMN05443292_1798"/>
<dbReference type="EMBL" id="FOQT01000003">
    <property type="protein sequence ID" value="SFI21727.1"/>
    <property type="molecule type" value="Genomic_DNA"/>
</dbReference>
<feature type="domain" description="YdhG-like" evidence="1">
    <location>
        <begin position="16"/>
        <end position="112"/>
    </location>
</feature>
<dbReference type="OrthoDB" id="214150at2"/>
<accession>A0A1I3GE91</accession>
<gene>
    <name evidence="2" type="ORF">SAMN05443292_1798</name>
</gene>
<dbReference type="Proteomes" id="UP000198931">
    <property type="component" value="Unassembled WGS sequence"/>
</dbReference>
<dbReference type="InterPro" id="IPR016786">
    <property type="entry name" value="YdeI_bac"/>
</dbReference>
<sequence>MNPKVNFYFEKESKFQTEIQELRKIALKTGLQEDLKWGQPCYILEGKIIFLIHQFKEYCAILFFKGMLMKDPEKILIQQSSNTQSSMQLRFTNLKDIKNLEKTIEKYLSEAIKIEKTGEKVVLKKTSEFEMPEEFAKVLNEDSELKIAFQNLTPGRQRAYLLFFAAAKQMKTREDRIEKNRVRIMNGKGLND</sequence>
<keyword evidence="3" id="KW-1185">Reference proteome</keyword>
<dbReference type="Pfam" id="PF13376">
    <property type="entry name" value="OmdA"/>
    <property type="match status" value="1"/>
</dbReference>
<dbReference type="PIRSF" id="PIRSF021308">
    <property type="entry name" value="UCP021308"/>
    <property type="match status" value="1"/>
</dbReference>
<evidence type="ECO:0000313" key="2">
    <source>
        <dbReference type="EMBL" id="SFI21727.1"/>
    </source>
</evidence>
<dbReference type="Pfam" id="PF08818">
    <property type="entry name" value="DUF1801"/>
    <property type="match status" value="1"/>
</dbReference>
<dbReference type="InterPro" id="IPR014922">
    <property type="entry name" value="YdhG-like"/>
</dbReference>
<proteinExistence type="predicted"/>
<evidence type="ECO:0000313" key="3">
    <source>
        <dbReference type="Proteomes" id="UP000198931"/>
    </source>
</evidence>
<evidence type="ECO:0000259" key="1">
    <source>
        <dbReference type="Pfam" id="PF08818"/>
    </source>
</evidence>
<reference evidence="2 3" key="1">
    <citation type="submission" date="2016-10" db="EMBL/GenBank/DDBJ databases">
        <authorList>
            <person name="de Groot N.N."/>
        </authorList>
    </citation>
    <scope>NUCLEOTIDE SEQUENCE [LARGE SCALE GENOMIC DNA]</scope>
    <source>
        <strain evidence="2 3">DSM 26000</strain>
    </source>
</reference>
<organism evidence="2 3">
    <name type="scientific">Halpernia frigidisoli</name>
    <dbReference type="NCBI Taxonomy" id="1125876"/>
    <lineage>
        <taxon>Bacteria</taxon>
        <taxon>Pseudomonadati</taxon>
        <taxon>Bacteroidota</taxon>
        <taxon>Flavobacteriia</taxon>
        <taxon>Flavobacteriales</taxon>
        <taxon>Weeksellaceae</taxon>
        <taxon>Chryseobacterium group</taxon>
        <taxon>Halpernia</taxon>
    </lineage>
</organism>